<dbReference type="GO" id="GO:0017125">
    <property type="term" value="F:deoxycytidyl transferase activity"/>
    <property type="evidence" value="ECO:0007669"/>
    <property type="project" value="TreeGrafter"/>
</dbReference>
<dbReference type="PANTHER" id="PTHR45990">
    <property type="entry name" value="DNA REPAIR PROTEIN REV1"/>
    <property type="match status" value="1"/>
</dbReference>
<feature type="compositionally biased region" description="Polar residues" evidence="1">
    <location>
        <begin position="146"/>
        <end position="169"/>
    </location>
</feature>
<feature type="compositionally biased region" description="Low complexity" evidence="1">
    <location>
        <begin position="173"/>
        <end position="182"/>
    </location>
</feature>
<gene>
    <name evidence="3" type="ORF">AJ80_05665</name>
</gene>
<feature type="domain" description="BRCT" evidence="2">
    <location>
        <begin position="185"/>
        <end position="299"/>
    </location>
</feature>
<dbReference type="Pfam" id="PF16589">
    <property type="entry name" value="BRCT_2"/>
    <property type="match status" value="1"/>
</dbReference>
<dbReference type="InterPro" id="IPR036420">
    <property type="entry name" value="BRCT_dom_sf"/>
</dbReference>
<comment type="caution">
    <text evidence="3">The sequence shown here is derived from an EMBL/GenBank/DDBJ whole genome shotgun (WGS) entry which is preliminary data.</text>
</comment>
<keyword evidence="4" id="KW-1185">Reference proteome</keyword>
<dbReference type="PROSITE" id="PS50172">
    <property type="entry name" value="BRCT"/>
    <property type="match status" value="1"/>
</dbReference>
<dbReference type="GO" id="GO:0005634">
    <property type="term" value="C:nucleus"/>
    <property type="evidence" value="ECO:0007669"/>
    <property type="project" value="TreeGrafter"/>
</dbReference>
<sequence>MSQSKRPVIHPTLRDVLCKPSQTALETFGPWNSASTGHQRGDGPYSSSIGWRQARNLKLGTQFGARTSGGVVPEDGEWEWVPEERLEEISRTENGDGDIRSFMQGVRKGGSQGHTKAEKVLTTSFREEDSTGAFYLDKEPYTMKEQANATANRTSEANESSGEPSNTGYLQHAATSTNPSTATSKQKHIFANLTFYINGSTLPAISDHKLKHLLSTHGANLSLSLARRSVTHVILGRPNIGSKPSAASAGAGAGGGLAAGKLQREIERRGGKGVKFVDVEWILESIKANTRLPESRFANLHMASSKQRSVRDMFCTKQ</sequence>
<evidence type="ECO:0000256" key="1">
    <source>
        <dbReference type="SAM" id="MobiDB-lite"/>
    </source>
</evidence>
<reference evidence="3 4" key="1">
    <citation type="submission" date="2017-10" db="EMBL/GenBank/DDBJ databases">
        <title>Comparative genomics in systemic dimorphic fungi from Ajellomycetaceae.</title>
        <authorList>
            <person name="Munoz J.F."/>
            <person name="Mcewen J.G."/>
            <person name="Clay O.K."/>
            <person name="Cuomo C.A."/>
        </authorList>
    </citation>
    <scope>NUCLEOTIDE SEQUENCE [LARGE SCALE GENOMIC DNA]</scope>
    <source>
        <strain evidence="3 4">UAMH7299</strain>
    </source>
</reference>
<dbReference type="Gene3D" id="3.40.50.10190">
    <property type="entry name" value="BRCT domain"/>
    <property type="match status" value="1"/>
</dbReference>
<dbReference type="GO" id="GO:0070987">
    <property type="term" value="P:error-free translesion synthesis"/>
    <property type="evidence" value="ECO:0007669"/>
    <property type="project" value="TreeGrafter"/>
</dbReference>
<evidence type="ECO:0000259" key="2">
    <source>
        <dbReference type="PROSITE" id="PS50172"/>
    </source>
</evidence>
<proteinExistence type="predicted"/>
<feature type="region of interest" description="Disordered" evidence="1">
    <location>
        <begin position="146"/>
        <end position="182"/>
    </location>
</feature>
<evidence type="ECO:0000313" key="4">
    <source>
        <dbReference type="Proteomes" id="UP000224634"/>
    </source>
</evidence>
<evidence type="ECO:0000313" key="3">
    <source>
        <dbReference type="EMBL" id="PGH15153.1"/>
    </source>
</evidence>
<dbReference type="SUPFAM" id="SSF52113">
    <property type="entry name" value="BRCT domain"/>
    <property type="match status" value="1"/>
</dbReference>
<protein>
    <recommendedName>
        <fullName evidence="2">BRCT domain-containing protein</fullName>
    </recommendedName>
</protein>
<name>A0A2B7Y282_POLH7</name>
<dbReference type="OrthoDB" id="427711at2759"/>
<dbReference type="InterPro" id="IPR001357">
    <property type="entry name" value="BRCT_dom"/>
</dbReference>
<dbReference type="EMBL" id="PDNA01000085">
    <property type="protein sequence ID" value="PGH15153.1"/>
    <property type="molecule type" value="Genomic_DNA"/>
</dbReference>
<dbReference type="GO" id="GO:0003887">
    <property type="term" value="F:DNA-directed DNA polymerase activity"/>
    <property type="evidence" value="ECO:0007669"/>
    <property type="project" value="TreeGrafter"/>
</dbReference>
<dbReference type="PANTHER" id="PTHR45990:SF1">
    <property type="entry name" value="DNA REPAIR PROTEIN REV1"/>
    <property type="match status" value="1"/>
</dbReference>
<accession>A0A2B7Y282</accession>
<dbReference type="AlphaFoldDB" id="A0A2B7Y282"/>
<dbReference type="Proteomes" id="UP000224634">
    <property type="component" value="Unassembled WGS sequence"/>
</dbReference>
<organism evidence="3 4">
    <name type="scientific">Polytolypa hystricis (strain UAMH7299)</name>
    <dbReference type="NCBI Taxonomy" id="1447883"/>
    <lineage>
        <taxon>Eukaryota</taxon>
        <taxon>Fungi</taxon>
        <taxon>Dikarya</taxon>
        <taxon>Ascomycota</taxon>
        <taxon>Pezizomycotina</taxon>
        <taxon>Eurotiomycetes</taxon>
        <taxon>Eurotiomycetidae</taxon>
        <taxon>Onygenales</taxon>
        <taxon>Onygenales incertae sedis</taxon>
        <taxon>Polytolypa</taxon>
    </lineage>
</organism>
<dbReference type="GO" id="GO:0042276">
    <property type="term" value="P:error-prone translesion synthesis"/>
    <property type="evidence" value="ECO:0007669"/>
    <property type="project" value="TreeGrafter"/>
</dbReference>
<dbReference type="SMART" id="SM00292">
    <property type="entry name" value="BRCT"/>
    <property type="match status" value="1"/>
</dbReference>